<feature type="non-terminal residue" evidence="1">
    <location>
        <position position="1"/>
    </location>
</feature>
<dbReference type="EMBL" id="JYDO01000060">
    <property type="protein sequence ID" value="KRZ73662.1"/>
    <property type="molecule type" value="Genomic_DNA"/>
</dbReference>
<reference evidence="1 2" key="1">
    <citation type="submission" date="2015-01" db="EMBL/GenBank/DDBJ databases">
        <title>Evolution of Trichinella species and genotypes.</title>
        <authorList>
            <person name="Korhonen P.K."/>
            <person name="Edoardo P."/>
            <person name="Giuseppe L.R."/>
            <person name="Gasser R.B."/>
        </authorList>
    </citation>
    <scope>NUCLEOTIDE SEQUENCE [LARGE SCALE GENOMIC DNA]</scope>
    <source>
        <strain evidence="1">ISS1980</strain>
    </source>
</reference>
<keyword evidence="2" id="KW-1185">Reference proteome</keyword>
<evidence type="ECO:0000313" key="2">
    <source>
        <dbReference type="Proteomes" id="UP000054843"/>
    </source>
</evidence>
<dbReference type="AlphaFoldDB" id="A0A0V1MQM8"/>
<gene>
    <name evidence="1" type="ORF">T10_3382</name>
</gene>
<proteinExistence type="predicted"/>
<protein>
    <submittedName>
        <fullName evidence="1">Uncharacterized protein</fullName>
    </submittedName>
</protein>
<name>A0A0V1MQM8_9BILA</name>
<evidence type="ECO:0000313" key="1">
    <source>
        <dbReference type="EMBL" id="KRZ73662.1"/>
    </source>
</evidence>
<sequence length="88" mass="9946">LSMLQALTKKEYEAMCFQRPDLFTSSDKFTFSSAFNDSSGMLITCPDARGMCRLLVVCTGTNLFASSSCSFWKRIKYNCSYNHTTLIN</sequence>
<organism evidence="1 2">
    <name type="scientific">Trichinella papuae</name>
    <dbReference type="NCBI Taxonomy" id="268474"/>
    <lineage>
        <taxon>Eukaryota</taxon>
        <taxon>Metazoa</taxon>
        <taxon>Ecdysozoa</taxon>
        <taxon>Nematoda</taxon>
        <taxon>Enoplea</taxon>
        <taxon>Dorylaimia</taxon>
        <taxon>Trichinellida</taxon>
        <taxon>Trichinellidae</taxon>
        <taxon>Trichinella</taxon>
    </lineage>
</organism>
<accession>A0A0V1MQM8</accession>
<comment type="caution">
    <text evidence="1">The sequence shown here is derived from an EMBL/GenBank/DDBJ whole genome shotgun (WGS) entry which is preliminary data.</text>
</comment>
<dbReference type="Proteomes" id="UP000054843">
    <property type="component" value="Unassembled WGS sequence"/>
</dbReference>